<dbReference type="EMBL" id="BLPG01000001">
    <property type="protein sequence ID" value="GFJ93900.1"/>
    <property type="molecule type" value="Genomic_DNA"/>
</dbReference>
<protein>
    <submittedName>
        <fullName evidence="1">Uncharacterized protein</fullName>
    </submittedName>
</protein>
<name>A0A6V8LE26_9ACTN</name>
<comment type="caution">
    <text evidence="1">The sequence shown here is derived from an EMBL/GenBank/DDBJ whole genome shotgun (WGS) entry which is preliminary data.</text>
</comment>
<accession>A0A6V8LE26</accession>
<gene>
    <name evidence="1" type="ORF">Prum_075420</name>
</gene>
<keyword evidence="2" id="KW-1185">Reference proteome</keyword>
<evidence type="ECO:0000313" key="1">
    <source>
        <dbReference type="EMBL" id="GFJ93900.1"/>
    </source>
</evidence>
<reference evidence="1 2" key="1">
    <citation type="submission" date="2020-03" db="EMBL/GenBank/DDBJ databases">
        <title>Whole genome shotgun sequence of Phytohabitans rumicis NBRC 108638.</title>
        <authorList>
            <person name="Komaki H."/>
            <person name="Tamura T."/>
        </authorList>
    </citation>
    <scope>NUCLEOTIDE SEQUENCE [LARGE SCALE GENOMIC DNA]</scope>
    <source>
        <strain evidence="1 2">NBRC 108638</strain>
    </source>
</reference>
<dbReference type="AlphaFoldDB" id="A0A6V8LE26"/>
<organism evidence="1 2">
    <name type="scientific">Phytohabitans rumicis</name>
    <dbReference type="NCBI Taxonomy" id="1076125"/>
    <lineage>
        <taxon>Bacteria</taxon>
        <taxon>Bacillati</taxon>
        <taxon>Actinomycetota</taxon>
        <taxon>Actinomycetes</taxon>
        <taxon>Micromonosporales</taxon>
        <taxon>Micromonosporaceae</taxon>
    </lineage>
</organism>
<evidence type="ECO:0000313" key="2">
    <source>
        <dbReference type="Proteomes" id="UP000482960"/>
    </source>
</evidence>
<reference evidence="1 2" key="2">
    <citation type="submission" date="2020-03" db="EMBL/GenBank/DDBJ databases">
        <authorList>
            <person name="Ichikawa N."/>
            <person name="Kimura A."/>
            <person name="Kitahashi Y."/>
            <person name="Uohara A."/>
        </authorList>
    </citation>
    <scope>NUCLEOTIDE SEQUENCE [LARGE SCALE GENOMIC DNA]</scope>
    <source>
        <strain evidence="1 2">NBRC 108638</strain>
    </source>
</reference>
<sequence>MPAAEAVDLPLVRGAHDPQQEVVPLGRVGGQVVPQEVRPLELPPRICMQRTPSTS</sequence>
<proteinExistence type="predicted"/>
<dbReference type="Proteomes" id="UP000482960">
    <property type="component" value="Unassembled WGS sequence"/>
</dbReference>